<dbReference type="InterPro" id="IPR036177">
    <property type="entry name" value="Peptidase_M55_sf"/>
</dbReference>
<dbReference type="EMBL" id="BARS01051507">
    <property type="protein sequence ID" value="GAG46065.1"/>
    <property type="molecule type" value="Genomic_DNA"/>
</dbReference>
<dbReference type="InterPro" id="IPR027476">
    <property type="entry name" value="DppA_N"/>
</dbReference>
<feature type="non-terminal residue" evidence="1">
    <location>
        <position position="147"/>
    </location>
</feature>
<evidence type="ECO:0000313" key="1">
    <source>
        <dbReference type="EMBL" id="GAG46065.1"/>
    </source>
</evidence>
<dbReference type="AlphaFoldDB" id="X0XS40"/>
<accession>X0XS40</accession>
<dbReference type="Gene3D" id="3.40.50.10780">
    <property type="entry name" value="Dipeptide transport protein"/>
    <property type="match status" value="1"/>
</dbReference>
<proteinExistence type="predicted"/>
<sequence>MKILISADMEGASGVTQWRHVLPEFGKEEFERIRRYWMGDINAIIEGILNVLPKAYILVAEAHYEMTYIIPDMLHPKAEYISGFFKKNMHLAGIDPSFDGVVLFSHSKAGGSSNGILSHSLVTTIHNLYLNGQRVGELHMNAALAGW</sequence>
<name>X0XS40_9ZZZZ</name>
<protein>
    <submittedName>
        <fullName evidence="1">Uncharacterized protein</fullName>
    </submittedName>
</protein>
<reference evidence="1" key="1">
    <citation type="journal article" date="2014" name="Front. Microbiol.">
        <title>High frequency of phylogenetically diverse reductive dehalogenase-homologous genes in deep subseafloor sedimentary metagenomes.</title>
        <authorList>
            <person name="Kawai M."/>
            <person name="Futagami T."/>
            <person name="Toyoda A."/>
            <person name="Takaki Y."/>
            <person name="Nishi S."/>
            <person name="Hori S."/>
            <person name="Arai W."/>
            <person name="Tsubouchi T."/>
            <person name="Morono Y."/>
            <person name="Uchiyama I."/>
            <person name="Ito T."/>
            <person name="Fujiyama A."/>
            <person name="Inagaki F."/>
            <person name="Takami H."/>
        </authorList>
    </citation>
    <scope>NUCLEOTIDE SEQUENCE</scope>
    <source>
        <strain evidence="1">Expedition CK06-06</strain>
    </source>
</reference>
<comment type="caution">
    <text evidence="1">The sequence shown here is derived from an EMBL/GenBank/DDBJ whole genome shotgun (WGS) entry which is preliminary data.</text>
</comment>
<dbReference type="SUPFAM" id="SSF63992">
    <property type="entry name" value="Dipeptide transport protein"/>
    <property type="match status" value="1"/>
</dbReference>
<dbReference type="Pfam" id="PF04951">
    <property type="entry name" value="Peptidase_M55"/>
    <property type="match status" value="1"/>
</dbReference>
<gene>
    <name evidence="1" type="ORF">S01H1_76710</name>
</gene>
<dbReference type="Gene3D" id="3.30.1360.130">
    <property type="entry name" value="Dipeptide transport protein"/>
    <property type="match status" value="1"/>
</dbReference>
<dbReference type="InterPro" id="IPR007035">
    <property type="entry name" value="Peptidase_M55"/>
</dbReference>
<organism evidence="1">
    <name type="scientific">marine sediment metagenome</name>
    <dbReference type="NCBI Taxonomy" id="412755"/>
    <lineage>
        <taxon>unclassified sequences</taxon>
        <taxon>metagenomes</taxon>
        <taxon>ecological metagenomes</taxon>
    </lineage>
</organism>